<dbReference type="EMBL" id="AP025564">
    <property type="protein sequence ID" value="BDE97950.1"/>
    <property type="molecule type" value="Genomic_DNA"/>
</dbReference>
<dbReference type="EC" id="5.2.1.8" evidence="2"/>
<gene>
    <name evidence="10" type="ORF">CE91St30_32830</name>
</gene>
<dbReference type="InterPro" id="IPR000297">
    <property type="entry name" value="PPIase_PpiC"/>
</dbReference>
<dbReference type="Proteomes" id="UP001320544">
    <property type="component" value="Chromosome"/>
</dbReference>
<feature type="chain" id="PRO_5046253941" description="peptidylprolyl isomerase" evidence="8">
    <location>
        <begin position="19"/>
        <end position="426"/>
    </location>
</feature>
<comment type="catalytic activity">
    <reaction evidence="1">
        <text>[protein]-peptidylproline (omega=180) = [protein]-peptidylproline (omega=0)</text>
        <dbReference type="Rhea" id="RHEA:16237"/>
        <dbReference type="Rhea" id="RHEA-COMP:10747"/>
        <dbReference type="Rhea" id="RHEA-COMP:10748"/>
        <dbReference type="ChEBI" id="CHEBI:83833"/>
        <dbReference type="ChEBI" id="CHEBI:83834"/>
        <dbReference type="EC" id="5.2.1.8"/>
    </reaction>
</comment>
<feature type="signal peptide" evidence="8">
    <location>
        <begin position="1"/>
        <end position="18"/>
    </location>
</feature>
<dbReference type="PROSITE" id="PS50198">
    <property type="entry name" value="PPIC_PPIASE_2"/>
    <property type="match status" value="1"/>
</dbReference>
<dbReference type="Gene3D" id="3.10.50.40">
    <property type="match status" value="1"/>
</dbReference>
<protein>
    <recommendedName>
        <fullName evidence="2">peptidylprolyl isomerase</fullName>
        <ecNumber evidence="2">5.2.1.8</ecNumber>
    </recommendedName>
</protein>
<keyword evidence="4 6" id="KW-0697">Rotamase</keyword>
<dbReference type="PANTHER" id="PTHR47245">
    <property type="entry name" value="PEPTIDYLPROLYL ISOMERASE"/>
    <property type="match status" value="1"/>
</dbReference>
<dbReference type="Pfam" id="PF13624">
    <property type="entry name" value="SurA_N_3"/>
    <property type="match status" value="1"/>
</dbReference>
<dbReference type="PANTHER" id="PTHR47245:SF1">
    <property type="entry name" value="FOLDASE PROTEIN PRSA"/>
    <property type="match status" value="1"/>
</dbReference>
<feature type="compositionally biased region" description="Polar residues" evidence="7">
    <location>
        <begin position="411"/>
        <end position="426"/>
    </location>
</feature>
<evidence type="ECO:0000256" key="3">
    <source>
        <dbReference type="ARBA" id="ARBA00022729"/>
    </source>
</evidence>
<feature type="region of interest" description="Disordered" evidence="7">
    <location>
        <begin position="342"/>
        <end position="426"/>
    </location>
</feature>
<proteinExistence type="predicted"/>
<evidence type="ECO:0000256" key="2">
    <source>
        <dbReference type="ARBA" id="ARBA00013194"/>
    </source>
</evidence>
<evidence type="ECO:0000256" key="8">
    <source>
        <dbReference type="SAM" id="SignalP"/>
    </source>
</evidence>
<reference evidence="10 11" key="1">
    <citation type="submission" date="2022-01" db="EMBL/GenBank/DDBJ databases">
        <title>Novel bile acid biosynthetic pathways are enriched in the microbiome of centenarians.</title>
        <authorList>
            <person name="Sato Y."/>
            <person name="Atarashi K."/>
            <person name="Plichta R.D."/>
            <person name="Arai Y."/>
            <person name="Sasajima S."/>
            <person name="Kearney M.S."/>
            <person name="Suda W."/>
            <person name="Takeshita K."/>
            <person name="Sasaki T."/>
            <person name="Okamoto S."/>
            <person name="Skelly N.A."/>
            <person name="Okamura Y."/>
            <person name="Vlamakis H."/>
            <person name="Li Y."/>
            <person name="Tanoue T."/>
            <person name="Takei H."/>
            <person name="Nittono H."/>
            <person name="Narushima S."/>
            <person name="Irie J."/>
            <person name="Itoh H."/>
            <person name="Moriya K."/>
            <person name="Sugiura Y."/>
            <person name="Suematsu M."/>
            <person name="Moritoki N."/>
            <person name="Shibata S."/>
            <person name="Littman R.D."/>
            <person name="Fischbach A.M."/>
            <person name="Uwamino Y."/>
            <person name="Inoue T."/>
            <person name="Honda A."/>
            <person name="Hattori M."/>
            <person name="Murai T."/>
            <person name="Xavier J.R."/>
            <person name="Hirose N."/>
            <person name="Honda K."/>
        </authorList>
    </citation>
    <scope>NUCLEOTIDE SEQUENCE [LARGE SCALE GENOMIC DNA]</scope>
    <source>
        <strain evidence="10 11">CE91-St30</strain>
    </source>
</reference>
<feature type="domain" description="PpiC" evidence="9">
    <location>
        <begin position="183"/>
        <end position="276"/>
    </location>
</feature>
<dbReference type="InterPro" id="IPR046357">
    <property type="entry name" value="PPIase_dom_sf"/>
</dbReference>
<dbReference type="Gene3D" id="1.10.4030.10">
    <property type="entry name" value="Porin chaperone SurA, peptide-binding domain"/>
    <property type="match status" value="1"/>
</dbReference>
<accession>A0ABM7WNE8</accession>
<dbReference type="PROSITE" id="PS51257">
    <property type="entry name" value="PROKAR_LIPOPROTEIN"/>
    <property type="match status" value="1"/>
</dbReference>
<keyword evidence="5 6" id="KW-0413">Isomerase</keyword>
<evidence type="ECO:0000256" key="1">
    <source>
        <dbReference type="ARBA" id="ARBA00000971"/>
    </source>
</evidence>
<dbReference type="Pfam" id="PF00639">
    <property type="entry name" value="Rotamase"/>
    <property type="match status" value="1"/>
</dbReference>
<evidence type="ECO:0000313" key="10">
    <source>
        <dbReference type="EMBL" id="BDE97950.1"/>
    </source>
</evidence>
<evidence type="ECO:0000256" key="5">
    <source>
        <dbReference type="ARBA" id="ARBA00023235"/>
    </source>
</evidence>
<evidence type="ECO:0000256" key="7">
    <source>
        <dbReference type="SAM" id="MobiDB-lite"/>
    </source>
</evidence>
<evidence type="ECO:0000256" key="4">
    <source>
        <dbReference type="ARBA" id="ARBA00023110"/>
    </source>
</evidence>
<dbReference type="SUPFAM" id="SSF109998">
    <property type="entry name" value="Triger factor/SurA peptide-binding domain-like"/>
    <property type="match status" value="1"/>
</dbReference>
<keyword evidence="11" id="KW-1185">Reference proteome</keyword>
<name>A0ABM7WNE8_9ACTN</name>
<organism evidence="10 11">
    <name type="scientific">Raoultibacter timonensis</name>
    <dbReference type="NCBI Taxonomy" id="1907662"/>
    <lineage>
        <taxon>Bacteria</taxon>
        <taxon>Bacillati</taxon>
        <taxon>Actinomycetota</taxon>
        <taxon>Coriobacteriia</taxon>
        <taxon>Eggerthellales</taxon>
        <taxon>Eggerthellaceae</taxon>
        <taxon>Raoultibacter</taxon>
    </lineage>
</organism>
<keyword evidence="3 8" id="KW-0732">Signal</keyword>
<dbReference type="InterPro" id="IPR027304">
    <property type="entry name" value="Trigger_fact/SurA_dom_sf"/>
</dbReference>
<sequence>MKASRLARFVCAAGIVSACVVGLAGCADNSNPSGLTGGTAATVNGVEIPEDTVTTYIQSFRATYGMDTEDAWGEWLAEQGMTPETVREEVINYYASQELVKQGAEENGATVDSAKIDETINNMKANYGTDEEWQSALSSAGTTEEAYRESVELALTEAALKEAVGTADAPTDEELLEYCAMYDGARRSSHILFNTDDEATAQEVLDKINSGELDFVDAVKEYSQDSGTAEKDGDVGWDKLSSLISEYTTALGELEKDQVSGLVESQYGWHIIKCTDVFEVPEDGLTSTDQVPSEILESVRTSLTSQKESEAFNNWYTEYKESAEIVINDMPSNVPYNIDMTKYQTDEGTDGSTDGSTDGNATDGATDSGDNADAANGADANASDGDASGSADDQSNAADGSGSGDDAANGESNGDSSGSQQPAEAA</sequence>
<evidence type="ECO:0000256" key="6">
    <source>
        <dbReference type="PROSITE-ProRule" id="PRU00278"/>
    </source>
</evidence>
<evidence type="ECO:0000313" key="11">
    <source>
        <dbReference type="Proteomes" id="UP001320544"/>
    </source>
</evidence>
<dbReference type="InterPro" id="IPR050245">
    <property type="entry name" value="PrsA_foldase"/>
</dbReference>
<evidence type="ECO:0000259" key="9">
    <source>
        <dbReference type="PROSITE" id="PS50198"/>
    </source>
</evidence>
<dbReference type="RefSeq" id="WP_102380338.1">
    <property type="nucleotide sequence ID" value="NZ_AP025564.1"/>
</dbReference>
<feature type="compositionally biased region" description="Low complexity" evidence="7">
    <location>
        <begin position="350"/>
        <end position="410"/>
    </location>
</feature>
<dbReference type="SUPFAM" id="SSF54534">
    <property type="entry name" value="FKBP-like"/>
    <property type="match status" value="1"/>
</dbReference>